<feature type="coiled-coil region" evidence="7">
    <location>
        <begin position="796"/>
        <end position="877"/>
    </location>
</feature>
<feature type="coiled-coil region" evidence="7">
    <location>
        <begin position="125"/>
        <end position="159"/>
    </location>
</feature>
<keyword evidence="6" id="KW-0206">Cytoskeleton</keyword>
<evidence type="ECO:0000256" key="8">
    <source>
        <dbReference type="SAM" id="Phobius"/>
    </source>
</evidence>
<feature type="transmembrane region" description="Helical" evidence="8">
    <location>
        <begin position="1115"/>
        <end position="1134"/>
    </location>
</feature>
<evidence type="ECO:0000313" key="12">
    <source>
        <dbReference type="Proteomes" id="UP000261580"/>
    </source>
</evidence>
<dbReference type="Ensembl" id="ENSNBRT00000009577.1">
    <property type="protein sequence ID" value="ENSNBRP00000009310.1"/>
    <property type="gene ID" value="ENSNBRG00000007141.1"/>
</dbReference>
<feature type="coiled-coil region" evidence="7">
    <location>
        <begin position="710"/>
        <end position="744"/>
    </location>
</feature>
<evidence type="ECO:0000256" key="3">
    <source>
        <dbReference type="ARBA" id="ARBA00022490"/>
    </source>
</evidence>
<evidence type="ECO:0000259" key="9">
    <source>
        <dbReference type="Pfam" id="PF07989"/>
    </source>
</evidence>
<evidence type="ECO:0000313" key="11">
    <source>
        <dbReference type="Ensembl" id="ENSNBRP00000009310.1"/>
    </source>
</evidence>
<feature type="domain" description="Centrosomin N-terminal motif 1" evidence="9">
    <location>
        <begin position="30"/>
        <end position="100"/>
    </location>
</feature>
<dbReference type="GO" id="GO:0090063">
    <property type="term" value="P:positive regulation of microtubule nucleation"/>
    <property type="evidence" value="ECO:0007669"/>
    <property type="project" value="TreeGrafter"/>
</dbReference>
<dbReference type="Bgee" id="ENSNBRG00000007141">
    <property type="expression patterns" value="Expressed in testis and 7 other cell types or tissues"/>
</dbReference>
<keyword evidence="5" id="KW-0333">Golgi apparatus</keyword>
<dbReference type="GO" id="GO:0007098">
    <property type="term" value="P:centrosome cycle"/>
    <property type="evidence" value="ECO:0007669"/>
    <property type="project" value="TreeGrafter"/>
</dbReference>
<evidence type="ECO:0000259" key="10">
    <source>
        <dbReference type="Pfam" id="PF23246"/>
    </source>
</evidence>
<feature type="coiled-coil region" evidence="7">
    <location>
        <begin position="71"/>
        <end position="98"/>
    </location>
</feature>
<dbReference type="GO" id="GO:1903358">
    <property type="term" value="P:regulation of Golgi organization"/>
    <property type="evidence" value="ECO:0007669"/>
    <property type="project" value="TreeGrafter"/>
</dbReference>
<feature type="domain" description="CDK5 regulatory subunit-associated protein 2/Myomegalin coiled coil" evidence="10">
    <location>
        <begin position="937"/>
        <end position="1024"/>
    </location>
</feature>
<dbReference type="STRING" id="32507.ENSNBRP00000009310"/>
<keyword evidence="7" id="KW-0175">Coiled coil</keyword>
<keyword evidence="3" id="KW-0963">Cytoplasm</keyword>
<evidence type="ECO:0000256" key="5">
    <source>
        <dbReference type="ARBA" id="ARBA00023034"/>
    </source>
</evidence>
<evidence type="ECO:0000256" key="1">
    <source>
        <dbReference type="ARBA" id="ARBA00004245"/>
    </source>
</evidence>
<dbReference type="AlphaFoldDB" id="A0A3Q4GIZ4"/>
<dbReference type="GO" id="GO:0005813">
    <property type="term" value="C:centrosome"/>
    <property type="evidence" value="ECO:0007669"/>
    <property type="project" value="TreeGrafter"/>
</dbReference>
<comment type="subcellular location">
    <subcellularLocation>
        <location evidence="1">Cytoplasm</location>
        <location evidence="1">Cytoskeleton</location>
    </subcellularLocation>
    <subcellularLocation>
        <location evidence="2">Golgi apparatus</location>
    </subcellularLocation>
</comment>
<sequence length="1163" mass="133183">VFTKGFRVLTPPFDCPPNPHYQMYAVLSLEHNDQITALKKENFNLKLRIYFMEERMQQKCDDSTEDIFRTNIELKVELESMKRELAEKQELLVSASKALESLAGRESGEPQRVKEQAQREMDALRDAFSKRIADLEQCLQTAEEEVEKMAAIAEQEKLKNINMEKQLQALGPPSTLTTGPVLSPVQDLQQALQEKDNIIEQLKITLKNQDAVIHQRNSRDRQTDAPSADTVKQLSALIADKDQELKVRSLHVHKDVKSKSFFSVMPQRSVAHWFCAYIQFLSFTAIIGYLNTFKYVYLTLSVMLEEKENELNSEKKNALKRDKTIQGLTQVLREKEKEIAELCHEIEDRDDALAKARDAAHKAQLQKYQGAEEHQNLLMEKQTELAQLQGEHHTKVLEAQKLQRALDRKEQELADLQQAKDQLEVELEDLQQQKKKGDKALNDLNNQLKKLSGEIGEREGALEQQYQELLDQTKTKLQAHEVTIQRLTSTLADKEQQLQEYMNMVRDFEQSKSPGSNDSILSKLRQRLKEKEKALEQALDEKFAAIEEKDNEIHHLQLLLREKERDLERLNNLLSHNEETINNFDSLIKEKDAELQHLASTLKNLQRAKQDVEDNLNRSLREKDSIISQLQLSLEGKTKDMEQMSESLLNQSQSHARDLAEQMGQRLKVTEAMLAEAVKARERLVADNESAVESLFATISSKDQLLKESAEHYNRMLSERAQEIQELKKQLSDRQQELATAEKQSSSTAQESYLETAQLKALLGEKDSLINKLLQRGQERDQFLAEMRQKAEPDQVLDLRQTIQIMQEKLDEREAELSRRNSEDSQENNLLSKKTVVVLKKELAQKTEALNKALKRENELKISLAELQSALSELEGHSEGQAANIESLTATLKTKDEIISVLQQRLSQRGHTRPDHTQDHVIVCGMERSLPVLPQRESTMIGGDSQQEVKMTSLQHEHDALNRALRAEQQLYSSLVKTVKEQDSAQRLHALQLELTAVQLLRQQLEESIRTNEELRGDLEREIHRAKLREGMDLIDPKELESMRHQLEDAQRWNASLQARLGAIQNRGGGVGGANDGGDSLSFIGDQTSYMSICVGEGLDDSLSHLSAQELKQKVFYILLHFVSFLYIVTLKLISVLHVSLYQLDEVVHKVTAAKLLFFVCFF</sequence>
<feature type="coiled-coil region" evidence="7">
    <location>
        <begin position="951"/>
        <end position="1060"/>
    </location>
</feature>
<evidence type="ECO:0000256" key="6">
    <source>
        <dbReference type="ARBA" id="ARBA00023212"/>
    </source>
</evidence>
<feature type="coiled-coil region" evidence="7">
    <location>
        <begin position="297"/>
        <end position="622"/>
    </location>
</feature>
<dbReference type="PANTHER" id="PTHR46501:SF7">
    <property type="entry name" value="MYOMEGALIN ISOFORM X1"/>
    <property type="match status" value="1"/>
</dbReference>
<keyword evidence="8" id="KW-1133">Transmembrane helix</keyword>
<reference evidence="11" key="1">
    <citation type="submission" date="2025-08" db="UniProtKB">
        <authorList>
            <consortium name="Ensembl"/>
        </authorList>
    </citation>
    <scope>IDENTIFICATION</scope>
</reference>
<dbReference type="PANTHER" id="PTHR46501">
    <property type="entry name" value="MYOMEGALIN"/>
    <property type="match status" value="1"/>
</dbReference>
<dbReference type="InterPro" id="IPR012943">
    <property type="entry name" value="Cnn_1N"/>
</dbReference>
<protein>
    <submittedName>
        <fullName evidence="11">CDK5 regulatory subunit associated protein 2</fullName>
    </submittedName>
</protein>
<dbReference type="GeneTree" id="ENSGT00950000183190"/>
<dbReference type="GO" id="GO:0005794">
    <property type="term" value="C:Golgi apparatus"/>
    <property type="evidence" value="ECO:0007669"/>
    <property type="project" value="UniProtKB-SubCell"/>
</dbReference>
<proteinExistence type="predicted"/>
<reference evidence="11" key="2">
    <citation type="submission" date="2025-09" db="UniProtKB">
        <authorList>
            <consortium name="Ensembl"/>
        </authorList>
    </citation>
    <scope>IDENTIFICATION</scope>
</reference>
<evidence type="ECO:0000256" key="7">
    <source>
        <dbReference type="SAM" id="Coils"/>
    </source>
</evidence>
<keyword evidence="8" id="KW-0472">Membrane</keyword>
<dbReference type="InterPro" id="IPR052593">
    <property type="entry name" value="MT-associated_AKAP9-binding"/>
</dbReference>
<evidence type="ECO:0000256" key="4">
    <source>
        <dbReference type="ARBA" id="ARBA00022553"/>
    </source>
</evidence>
<dbReference type="InterPro" id="IPR056273">
    <property type="entry name" value="CDK5RAP2_MYOME_CC"/>
</dbReference>
<evidence type="ECO:0000256" key="2">
    <source>
        <dbReference type="ARBA" id="ARBA00004555"/>
    </source>
</evidence>
<keyword evidence="8" id="KW-0812">Transmembrane</keyword>
<accession>A0A3Q4GIZ4</accession>
<keyword evidence="12" id="KW-1185">Reference proteome</keyword>
<dbReference type="Proteomes" id="UP000261580">
    <property type="component" value="Unassembled WGS sequence"/>
</dbReference>
<organism evidence="11 12">
    <name type="scientific">Neolamprologus brichardi</name>
    <name type="common">Fairy cichlid</name>
    <name type="synonym">Lamprologus brichardi</name>
    <dbReference type="NCBI Taxonomy" id="32507"/>
    <lineage>
        <taxon>Eukaryota</taxon>
        <taxon>Metazoa</taxon>
        <taxon>Chordata</taxon>
        <taxon>Craniata</taxon>
        <taxon>Vertebrata</taxon>
        <taxon>Euteleostomi</taxon>
        <taxon>Actinopterygii</taxon>
        <taxon>Neopterygii</taxon>
        <taxon>Teleostei</taxon>
        <taxon>Neoteleostei</taxon>
        <taxon>Acanthomorphata</taxon>
        <taxon>Ovalentaria</taxon>
        <taxon>Cichlomorphae</taxon>
        <taxon>Cichliformes</taxon>
        <taxon>Cichlidae</taxon>
        <taxon>African cichlids</taxon>
        <taxon>Pseudocrenilabrinae</taxon>
        <taxon>Lamprologini</taxon>
        <taxon>Neolamprologus</taxon>
    </lineage>
</organism>
<name>A0A3Q4GIZ4_NEOBR</name>
<dbReference type="Pfam" id="PF07989">
    <property type="entry name" value="Cnn_1N"/>
    <property type="match status" value="1"/>
</dbReference>
<dbReference type="GO" id="GO:0060090">
    <property type="term" value="F:molecular adaptor activity"/>
    <property type="evidence" value="ECO:0007669"/>
    <property type="project" value="TreeGrafter"/>
</dbReference>
<dbReference type="Pfam" id="PF23246">
    <property type="entry name" value="CC_CDK5RAP2"/>
    <property type="match status" value="1"/>
</dbReference>
<keyword evidence="4" id="KW-0597">Phosphoprotein</keyword>